<dbReference type="Gene3D" id="1.20.144.10">
    <property type="entry name" value="Phosphatidic acid phosphatase type 2/haloperoxidase"/>
    <property type="match status" value="1"/>
</dbReference>
<feature type="transmembrane region" description="Helical" evidence="6">
    <location>
        <begin position="62"/>
        <end position="81"/>
    </location>
</feature>
<dbReference type="PANTHER" id="PTHR42709">
    <property type="entry name" value="ALKALINE PHOSPHATASE LIKE PROTEIN"/>
    <property type="match status" value="1"/>
</dbReference>
<feature type="transmembrane region" description="Helical" evidence="6">
    <location>
        <begin position="35"/>
        <end position="55"/>
    </location>
</feature>
<proteinExistence type="predicted"/>
<feature type="transmembrane region" description="Helical" evidence="6">
    <location>
        <begin position="260"/>
        <end position="285"/>
    </location>
</feature>
<dbReference type="SUPFAM" id="SSF48317">
    <property type="entry name" value="Acid phosphatase/Vanadium-dependent haloperoxidase"/>
    <property type="match status" value="1"/>
</dbReference>
<evidence type="ECO:0000256" key="2">
    <source>
        <dbReference type="ARBA" id="ARBA00022475"/>
    </source>
</evidence>
<feature type="transmembrane region" description="Helical" evidence="6">
    <location>
        <begin position="212"/>
        <end position="229"/>
    </location>
</feature>
<evidence type="ECO:0000313" key="8">
    <source>
        <dbReference type="EMBL" id="OGF30423.1"/>
    </source>
</evidence>
<reference evidence="8 9" key="1">
    <citation type="journal article" date="2016" name="Nat. Commun.">
        <title>Thousands of microbial genomes shed light on interconnected biogeochemical processes in an aquifer system.</title>
        <authorList>
            <person name="Anantharaman K."/>
            <person name="Brown C.T."/>
            <person name="Hug L.A."/>
            <person name="Sharon I."/>
            <person name="Castelle C.J."/>
            <person name="Probst A.J."/>
            <person name="Thomas B.C."/>
            <person name="Singh A."/>
            <person name="Wilkins M.J."/>
            <person name="Karaoz U."/>
            <person name="Brodie E.L."/>
            <person name="Williams K.H."/>
            <person name="Hubbard S.S."/>
            <person name="Banfield J.F."/>
        </authorList>
    </citation>
    <scope>NUCLEOTIDE SEQUENCE [LARGE SCALE GENOMIC DNA]</scope>
</reference>
<keyword evidence="3 6" id="KW-0812">Transmembrane</keyword>
<evidence type="ECO:0000259" key="7">
    <source>
        <dbReference type="SMART" id="SM00014"/>
    </source>
</evidence>
<name>A0A1F5SVD9_9BACT</name>
<comment type="caution">
    <text evidence="8">The sequence shown here is derived from an EMBL/GenBank/DDBJ whole genome shotgun (WGS) entry which is preliminary data.</text>
</comment>
<feature type="transmembrane region" description="Helical" evidence="6">
    <location>
        <begin position="393"/>
        <end position="414"/>
    </location>
</feature>
<organism evidence="8 9">
    <name type="scientific">Candidatus Falkowbacteria bacterium RIFCSPLOWO2_12_FULL_45_13</name>
    <dbReference type="NCBI Taxonomy" id="1797991"/>
    <lineage>
        <taxon>Bacteria</taxon>
        <taxon>Candidatus Falkowiibacteriota</taxon>
    </lineage>
</organism>
<protein>
    <recommendedName>
        <fullName evidence="7">Phosphatidic acid phosphatase type 2/haloperoxidase domain-containing protein</fullName>
    </recommendedName>
</protein>
<dbReference type="SMART" id="SM00014">
    <property type="entry name" value="acidPPc"/>
    <property type="match status" value="1"/>
</dbReference>
<evidence type="ECO:0000256" key="1">
    <source>
        <dbReference type="ARBA" id="ARBA00004651"/>
    </source>
</evidence>
<evidence type="ECO:0000256" key="6">
    <source>
        <dbReference type="SAM" id="Phobius"/>
    </source>
</evidence>
<dbReference type="EMBL" id="MFFY01000052">
    <property type="protein sequence ID" value="OGF30423.1"/>
    <property type="molecule type" value="Genomic_DNA"/>
</dbReference>
<keyword evidence="5 6" id="KW-0472">Membrane</keyword>
<dbReference type="CDD" id="cd03392">
    <property type="entry name" value="PAP2_like_2"/>
    <property type="match status" value="1"/>
</dbReference>
<keyword evidence="2" id="KW-1003">Cell membrane</keyword>
<dbReference type="GO" id="GO:0005886">
    <property type="term" value="C:plasma membrane"/>
    <property type="evidence" value="ECO:0007669"/>
    <property type="project" value="UniProtKB-SubCell"/>
</dbReference>
<feature type="transmembrane region" description="Helical" evidence="6">
    <location>
        <begin position="362"/>
        <end position="381"/>
    </location>
</feature>
<feature type="transmembrane region" description="Helical" evidence="6">
    <location>
        <begin position="146"/>
        <end position="172"/>
    </location>
</feature>
<dbReference type="InterPro" id="IPR000326">
    <property type="entry name" value="PAP2/HPO"/>
</dbReference>
<feature type="transmembrane region" description="Helical" evidence="6">
    <location>
        <begin position="7"/>
        <end position="29"/>
    </location>
</feature>
<dbReference type="AlphaFoldDB" id="A0A1F5SVD9"/>
<comment type="subcellular location">
    <subcellularLocation>
        <location evidence="1">Cell membrane</location>
        <topology evidence="1">Multi-pass membrane protein</topology>
    </subcellularLocation>
</comment>
<feature type="domain" description="Phosphatidic acid phosphatase type 2/haloperoxidase" evidence="7">
    <location>
        <begin position="292"/>
        <end position="404"/>
    </location>
</feature>
<dbReference type="InterPro" id="IPR051311">
    <property type="entry name" value="DedA_domain"/>
</dbReference>
<evidence type="ECO:0000256" key="4">
    <source>
        <dbReference type="ARBA" id="ARBA00022989"/>
    </source>
</evidence>
<evidence type="ECO:0000313" key="9">
    <source>
        <dbReference type="Proteomes" id="UP000176915"/>
    </source>
</evidence>
<gene>
    <name evidence="8" type="ORF">A3H09_02130</name>
</gene>
<dbReference type="PANTHER" id="PTHR42709:SF6">
    <property type="entry name" value="UNDECAPRENYL PHOSPHATE TRANSPORTER A"/>
    <property type="match status" value="1"/>
</dbReference>
<evidence type="ECO:0000256" key="3">
    <source>
        <dbReference type="ARBA" id="ARBA00022692"/>
    </source>
</evidence>
<feature type="transmembrane region" description="Helical" evidence="6">
    <location>
        <begin position="292"/>
        <end position="310"/>
    </location>
</feature>
<feature type="transmembrane region" description="Helical" evidence="6">
    <location>
        <begin position="178"/>
        <end position="200"/>
    </location>
</feature>
<keyword evidence="4 6" id="KW-1133">Transmembrane helix</keyword>
<dbReference type="InterPro" id="IPR032816">
    <property type="entry name" value="VTT_dom"/>
</dbReference>
<dbReference type="InterPro" id="IPR036938">
    <property type="entry name" value="PAP2/HPO_sf"/>
</dbReference>
<dbReference type="Proteomes" id="UP000176915">
    <property type="component" value="Unassembled WGS sequence"/>
</dbReference>
<accession>A0A1F5SVD9</accession>
<feature type="transmembrane region" description="Helical" evidence="6">
    <location>
        <begin position="118"/>
        <end position="139"/>
    </location>
</feature>
<sequence>MSIINDFLLNLPLPLVDHWGYLILFLSALVESLPIIGSFFPGHAVVLLSGFLAYLGIFRLDAAISVAFLGAVIGDLLSYVIGYKFGHNFIARYGKYFFLSQVRYEKTKNLVKEHAGKALIIGRFSPFVRAVSAFIAGVSRIKFSRFIFFACLGGIAWAGLSVLVGYVFGQWFDAASKYFGRFILIAIAAIIFIILGYRLLNKRRHIFAKYHVYYLTLNVLAIYVFGKMIEDYFDKEFAYRFDYWLDSRVDLLWQSGLTKLMVLVTNVFSPAVLGAVALAAAVYFFIKRRRQLANFIFISAAGGFILGEFFKQLIKRPRPAAGLIETSGFSLPSGHALMAVIFFSIVLFIFAEKIKNKWPKNLFAAGIIFLIGLVGFSRIYLKVHWFSDVAAGLALGLFWLTFLILVFRVIAQLVKDYPGWLKFRK</sequence>
<dbReference type="Pfam" id="PF09335">
    <property type="entry name" value="VTT_dom"/>
    <property type="match status" value="1"/>
</dbReference>
<evidence type="ECO:0000256" key="5">
    <source>
        <dbReference type="ARBA" id="ARBA00023136"/>
    </source>
</evidence>
<dbReference type="Pfam" id="PF01569">
    <property type="entry name" value="PAP2"/>
    <property type="match status" value="1"/>
</dbReference>
<feature type="transmembrane region" description="Helical" evidence="6">
    <location>
        <begin position="330"/>
        <end position="350"/>
    </location>
</feature>